<dbReference type="InterPro" id="IPR043545">
    <property type="entry name" value="GRIP1/2"/>
</dbReference>
<protein>
    <submittedName>
        <fullName evidence="7">Glutamate receptor-interacting protein 2-like isoform X1</fullName>
    </submittedName>
</protein>
<dbReference type="CDD" id="cd06681">
    <property type="entry name" value="PDZ2_GRIP1-2-like"/>
    <property type="match status" value="1"/>
</dbReference>
<feature type="compositionally biased region" description="Basic and acidic residues" evidence="4">
    <location>
        <begin position="1068"/>
        <end position="1086"/>
    </location>
</feature>
<feature type="domain" description="PDZ" evidence="5">
    <location>
        <begin position="646"/>
        <end position="728"/>
    </location>
</feature>
<evidence type="ECO:0000313" key="6">
    <source>
        <dbReference type="Proteomes" id="UP000694941"/>
    </source>
</evidence>
<feature type="domain" description="PDZ" evidence="5">
    <location>
        <begin position="547"/>
        <end position="631"/>
    </location>
</feature>
<dbReference type="CDD" id="cd06682">
    <property type="entry name" value="PDZ5_GRIP1-2-like"/>
    <property type="match status" value="1"/>
</dbReference>
<organism evidence="6 7">
    <name type="scientific">Limulus polyphemus</name>
    <name type="common">Atlantic horseshoe crab</name>
    <dbReference type="NCBI Taxonomy" id="6850"/>
    <lineage>
        <taxon>Eukaryota</taxon>
        <taxon>Metazoa</taxon>
        <taxon>Ecdysozoa</taxon>
        <taxon>Arthropoda</taxon>
        <taxon>Chelicerata</taxon>
        <taxon>Merostomata</taxon>
        <taxon>Xiphosura</taxon>
        <taxon>Limulidae</taxon>
        <taxon>Limulus</taxon>
    </lineage>
</organism>
<feature type="domain" description="PDZ" evidence="5">
    <location>
        <begin position="973"/>
        <end position="1056"/>
    </location>
</feature>
<dbReference type="InterPro" id="IPR001478">
    <property type="entry name" value="PDZ"/>
</dbReference>
<comment type="subcellular location">
    <subcellularLocation>
        <location evidence="1">Cytoplasm</location>
    </subcellularLocation>
</comment>
<dbReference type="Proteomes" id="UP000694941">
    <property type="component" value="Unplaced"/>
</dbReference>
<feature type="domain" description="PDZ" evidence="5">
    <location>
        <begin position="163"/>
        <end position="249"/>
    </location>
</feature>
<keyword evidence="6" id="KW-1185">Reference proteome</keyword>
<dbReference type="CDD" id="cd06684">
    <property type="entry name" value="PDZ3_GRIP1-2-like"/>
    <property type="match status" value="1"/>
</dbReference>
<dbReference type="PANTHER" id="PTHR46227:SF2">
    <property type="entry name" value="FI03335P"/>
    <property type="match status" value="1"/>
</dbReference>
<feature type="domain" description="PDZ" evidence="5">
    <location>
        <begin position="263"/>
        <end position="338"/>
    </location>
</feature>
<evidence type="ECO:0000313" key="7">
    <source>
        <dbReference type="RefSeq" id="XP_022240868.1"/>
    </source>
</evidence>
<evidence type="ECO:0000256" key="3">
    <source>
        <dbReference type="ARBA" id="ARBA00022737"/>
    </source>
</evidence>
<proteinExistence type="predicted"/>
<dbReference type="Pfam" id="PF00595">
    <property type="entry name" value="PDZ"/>
    <property type="match status" value="7"/>
</dbReference>
<dbReference type="RefSeq" id="XP_022240868.1">
    <property type="nucleotide sequence ID" value="XM_022385160.1"/>
</dbReference>
<dbReference type="PROSITE" id="PS50106">
    <property type="entry name" value="PDZ"/>
    <property type="match status" value="7"/>
</dbReference>
<evidence type="ECO:0000256" key="2">
    <source>
        <dbReference type="ARBA" id="ARBA00022490"/>
    </source>
</evidence>
<dbReference type="PANTHER" id="PTHR46227">
    <property type="entry name" value="GLUTAMATE RECEPTOR-INTERACTING PROTEIN GRIP"/>
    <property type="match status" value="1"/>
</dbReference>
<feature type="region of interest" description="Disordered" evidence="4">
    <location>
        <begin position="1062"/>
        <end position="1095"/>
    </location>
</feature>
<feature type="domain" description="PDZ" evidence="5">
    <location>
        <begin position="64"/>
        <end position="147"/>
    </location>
</feature>
<sequence length="1103" mass="120047">MVWRFLKRCVKPSKLQQCTQCHNWTRKEGEDGTNLRHQVVMDDMSTKLDRRLSFISGEKRGTSKVELVKQEGTNLGLIITGGIDEDSRPKIANFRPGSIAHRSDALAVGDYLISVNGIRTNNLCHDEIVNLLMNAGDTVTLEVEYENPIATEEAMCVLPKVIQITLEKENGSFGFTLRGGACSDRLKSRPLKITHVRPGGPTDREGTIKAGDRLLAAENINLGNATLQEALAALKKLDGKVLFTVEYDVSVMDAVCNASGPLLVEIDKSPGTELGITLTQMYRPESLIVIESIKQASIAERCGALHAGDHILAIDGTRIDQMTVAEASQLLKASLKEVIKLEIFPISQILSHKVPEHNPLKAFSGPVSVGQFWSKLNYNRLSSTGSRSPISSRKPLLPLLQPSLQGRLGRQLSQGRYLQQSVPSSNACASSSLTRWAPPTGRLSHTETTAVTIQADLRGFGFALQGVSYTREVSSSPIITGMDPGGPAERTGVLHVGDRVLAVNGLSTQGRTVEEVTKLLQRSRPRITLDIEFDVAEAVVPSSGTFTVKLAKSGGGLGIMITAPKNRQQGEPLIISDIKKGSVAHRTGTLQPGDKLLAIDSVRMDNCTLDDASEIMKACDQVVKLRIRKDETFSEEPDASGSVVYTVELVRHGGPLGITISGTEEPFEPIVISGLTSDGLAEKTGAIHVGDRLLAINGQSLRGKPLSEAILMLQNSGDVVTLKISKTPSQNREEESKIEREEQTQERDAYINIVSKTLPSVDSAVESWGSSGLEISINRAGYNYENQECYSTVTESSIKQSSDYDPEHCGTGDKLKQREWEDEGWELQAYNNHNCRNCGSSHSGGKRTDWSETIEDLNPSSQSELLGRDQSVVGSDPGHLASQQSQFCGKLQSSCENMFLSGSQTVSVENICVSVSQPELVIPGQSEDDVQRCSTLPHIASRRIREKGQNCVDDNVVSYQSSLVLPVPIEIHKVTLFKDQVYEDFGFSVSDGRYERGVYVNRIRPAGPASISGILKPLDRILQVNNTDTSDFDCCLAVPLIAAAGDRIEIVLSRRAYESQMSLTGSTHGKEGTLHPWMDEGDREDCSSPQLPPEGSVLLTKAL</sequence>
<keyword evidence="3" id="KW-0677">Repeat</keyword>
<dbReference type="InterPro" id="IPR036034">
    <property type="entry name" value="PDZ_sf"/>
</dbReference>
<evidence type="ECO:0000256" key="4">
    <source>
        <dbReference type="SAM" id="MobiDB-lite"/>
    </source>
</evidence>
<dbReference type="SMART" id="SM00228">
    <property type="entry name" value="PDZ"/>
    <property type="match status" value="7"/>
</dbReference>
<dbReference type="Gene3D" id="2.30.42.10">
    <property type="match status" value="7"/>
</dbReference>
<dbReference type="CDD" id="cd06683">
    <property type="entry name" value="PDZ6_GRIP1-2-like"/>
    <property type="match status" value="1"/>
</dbReference>
<feature type="domain" description="PDZ" evidence="5">
    <location>
        <begin position="450"/>
        <end position="535"/>
    </location>
</feature>
<name>A0ABM1SB63_LIMPO</name>
<reference evidence="7" key="1">
    <citation type="submission" date="2025-08" db="UniProtKB">
        <authorList>
            <consortium name="RefSeq"/>
        </authorList>
    </citation>
    <scope>IDENTIFICATION</scope>
    <source>
        <tissue evidence="7">Muscle</tissue>
    </source>
</reference>
<keyword evidence="2" id="KW-0963">Cytoplasm</keyword>
<evidence type="ECO:0000256" key="1">
    <source>
        <dbReference type="ARBA" id="ARBA00004496"/>
    </source>
</evidence>
<dbReference type="GeneID" id="106458812"/>
<dbReference type="CDD" id="cd06685">
    <property type="entry name" value="PDZ7_GRIP1-2-like"/>
    <property type="match status" value="1"/>
</dbReference>
<accession>A0ABM1SB63</accession>
<feature type="region of interest" description="Disordered" evidence="4">
    <location>
        <begin position="857"/>
        <end position="878"/>
    </location>
</feature>
<gene>
    <name evidence="7" type="primary">LOC106458812</name>
</gene>
<evidence type="ECO:0000259" key="5">
    <source>
        <dbReference type="PROSITE" id="PS50106"/>
    </source>
</evidence>
<dbReference type="SUPFAM" id="SSF50156">
    <property type="entry name" value="PDZ domain-like"/>
    <property type="match status" value="7"/>
</dbReference>